<dbReference type="SMART" id="SM01052">
    <property type="entry name" value="CAP_GLY"/>
    <property type="match status" value="1"/>
</dbReference>
<dbReference type="Gene3D" id="3.10.20.90">
    <property type="entry name" value="Phosphatidylinositol 3-kinase Catalytic Subunit, Chain A, domain 1"/>
    <property type="match status" value="1"/>
</dbReference>
<dbReference type="GeneID" id="94195181"/>
<dbReference type="InterPro" id="IPR029071">
    <property type="entry name" value="Ubiquitin-like_domsf"/>
</dbReference>
<keyword evidence="3" id="KW-0963">Cytoplasm</keyword>
<dbReference type="GO" id="GO:0005737">
    <property type="term" value="C:cytoplasm"/>
    <property type="evidence" value="ECO:0007669"/>
    <property type="project" value="UniProtKB-SubCell"/>
</dbReference>
<comment type="caution">
    <text evidence="8">The sequence shown here is derived from an EMBL/GenBank/DDBJ whole genome shotgun (WGS) entry which is preliminary data.</text>
</comment>
<organism evidence="8 9">
    <name type="scientific">Babesia caballi</name>
    <dbReference type="NCBI Taxonomy" id="5871"/>
    <lineage>
        <taxon>Eukaryota</taxon>
        <taxon>Sar</taxon>
        <taxon>Alveolata</taxon>
        <taxon>Apicomplexa</taxon>
        <taxon>Aconoidasida</taxon>
        <taxon>Piroplasmida</taxon>
        <taxon>Babesiidae</taxon>
        <taxon>Babesia</taxon>
    </lineage>
</organism>
<dbReference type="Proteomes" id="UP001497744">
    <property type="component" value="Unassembled WGS sequence"/>
</dbReference>
<evidence type="ECO:0000256" key="6">
    <source>
        <dbReference type="ARBA" id="ARBA00023186"/>
    </source>
</evidence>
<evidence type="ECO:0000256" key="4">
    <source>
        <dbReference type="ARBA" id="ARBA00022614"/>
    </source>
</evidence>
<comment type="similarity">
    <text evidence="2">Belongs to the TBCE family.</text>
</comment>
<dbReference type="Pfam" id="PF00560">
    <property type="entry name" value="LRR_1"/>
    <property type="match status" value="1"/>
</dbReference>
<evidence type="ECO:0000256" key="2">
    <source>
        <dbReference type="ARBA" id="ARBA00006286"/>
    </source>
</evidence>
<evidence type="ECO:0000313" key="9">
    <source>
        <dbReference type="Proteomes" id="UP001497744"/>
    </source>
</evidence>
<dbReference type="PANTHER" id="PTHR18849:SF0">
    <property type="entry name" value="CILIA- AND FLAGELLA-ASSOCIATED PROTEIN 410-RELATED"/>
    <property type="match status" value="1"/>
</dbReference>
<evidence type="ECO:0000256" key="3">
    <source>
        <dbReference type="ARBA" id="ARBA00022490"/>
    </source>
</evidence>
<dbReference type="InterPro" id="IPR036859">
    <property type="entry name" value="CAP-Gly_dom_sf"/>
</dbReference>
<sequence length="634" mass="70890">MEANKAECGEQPVRVGQRIALNGRVGTVCWRGPVAAGHLQLQDSKRCYRGSLAYSNDSCALSDGEEPEEQQVEMLGVEWDEWRRGVHNGTLGGVFYFRPERIRCYQDAMDKIREIYSEHEQEWIRENSVANQSAVMLTNYGDTPCSFVAEKDVTRGISMEEAVHMRYMTDDIAVIESGTHEFSPHGKGRIGHEFVGRSDALKFFRETSNLLLLGLQDCGIDRVGDCSGYNFPRVQELYLTNNLISSWSVAKEVLKIMPSLETLDMSGNYLTSVGDPPLESAKLSTLLLNRTLVKFEKALEMTAKLPTLTTLGLCQNAYTDLPCIGSLPKLESLDVTGNSIWNWYSVLRLIHSSPSLKKLTVSGNQLSDLCVDSASGKSYSIYEAALEIGKGDREPLRAFGELEELYLDDNCIYDWTTVGNLAVVFPNLRALRFKLCELGKESSQATISVHRQGLIAIFPALKVLNGSDISKYDRINAERYYLTLEHLNSPVFKFTNHPEGLALAHSTRLEEIHGQREAPPDEREILLSRHRTVKVVLVPDADSASFLKPVVTRRLPLSMTIFDLKVMCSKLYDIPLSDVVLVYNSGVGSPGAPKLILPQNMPISEAMTDQDAELDIYGIDDGYTIRVQSRQVYY</sequence>
<gene>
    <name evidence="8" type="ORF">BcabD6B2_31350</name>
</gene>
<name>A0AAV4LV20_BABCB</name>
<keyword evidence="5" id="KW-0677">Repeat</keyword>
<dbReference type="Gene3D" id="2.30.30.190">
    <property type="entry name" value="CAP Gly-rich-like domain"/>
    <property type="match status" value="1"/>
</dbReference>
<dbReference type="AlphaFoldDB" id="A0AAV4LV20"/>
<keyword evidence="6" id="KW-0143">Chaperone</keyword>
<evidence type="ECO:0000256" key="1">
    <source>
        <dbReference type="ARBA" id="ARBA00004496"/>
    </source>
</evidence>
<proteinExistence type="inferred from homology"/>
<reference evidence="8 9" key="1">
    <citation type="submission" date="2021-06" db="EMBL/GenBank/DDBJ databases">
        <title>Genome sequence of Babesia caballi.</title>
        <authorList>
            <person name="Yamagishi J."/>
            <person name="Kidaka T."/>
            <person name="Ochi A."/>
        </authorList>
    </citation>
    <scope>NUCLEOTIDE SEQUENCE [LARGE SCALE GENOMIC DNA]</scope>
    <source>
        <strain evidence="8">USDA-D6B2</strain>
    </source>
</reference>
<dbReference type="EMBL" id="BPLF01000002">
    <property type="protein sequence ID" value="GIX63700.1"/>
    <property type="molecule type" value="Genomic_DNA"/>
</dbReference>
<accession>A0AAV4LV20</accession>
<protein>
    <recommendedName>
        <fullName evidence="7">CAP-Gly domain-containing protein</fullName>
    </recommendedName>
</protein>
<evidence type="ECO:0000259" key="7">
    <source>
        <dbReference type="SMART" id="SM01052"/>
    </source>
</evidence>
<keyword evidence="9" id="KW-1185">Reference proteome</keyword>
<dbReference type="SUPFAM" id="SSF74924">
    <property type="entry name" value="Cap-Gly domain"/>
    <property type="match status" value="1"/>
</dbReference>
<dbReference type="RefSeq" id="XP_067715769.1">
    <property type="nucleotide sequence ID" value="XM_067859668.1"/>
</dbReference>
<keyword evidence="4" id="KW-0433">Leucine-rich repeat</keyword>
<dbReference type="SUPFAM" id="SSF54236">
    <property type="entry name" value="Ubiquitin-like"/>
    <property type="match status" value="1"/>
</dbReference>
<dbReference type="CDD" id="cd17044">
    <property type="entry name" value="Ubl_TBCE"/>
    <property type="match status" value="1"/>
</dbReference>
<comment type="subcellular location">
    <subcellularLocation>
        <location evidence="1">Cytoplasm</location>
    </subcellularLocation>
</comment>
<dbReference type="InterPro" id="IPR000938">
    <property type="entry name" value="CAP-Gly_domain"/>
</dbReference>
<dbReference type="SUPFAM" id="SSF52058">
    <property type="entry name" value="L domain-like"/>
    <property type="match status" value="1"/>
</dbReference>
<dbReference type="InterPro" id="IPR032675">
    <property type="entry name" value="LRR_dom_sf"/>
</dbReference>
<dbReference type="InterPro" id="IPR044079">
    <property type="entry name" value="Ubl_TBCE"/>
</dbReference>
<dbReference type="PANTHER" id="PTHR18849">
    <property type="entry name" value="LEUCINE RICH REPEAT PROTEIN"/>
    <property type="match status" value="1"/>
</dbReference>
<dbReference type="InterPro" id="IPR001611">
    <property type="entry name" value="Leu-rich_rpt"/>
</dbReference>
<feature type="domain" description="CAP-Gly" evidence="7">
    <location>
        <begin position="15"/>
        <end position="103"/>
    </location>
</feature>
<evidence type="ECO:0000256" key="5">
    <source>
        <dbReference type="ARBA" id="ARBA00022737"/>
    </source>
</evidence>
<dbReference type="Gene3D" id="3.80.10.10">
    <property type="entry name" value="Ribonuclease Inhibitor"/>
    <property type="match status" value="3"/>
</dbReference>
<dbReference type="PROSITE" id="PS51450">
    <property type="entry name" value="LRR"/>
    <property type="match status" value="2"/>
</dbReference>
<evidence type="ECO:0000313" key="8">
    <source>
        <dbReference type="EMBL" id="GIX63700.1"/>
    </source>
</evidence>